<dbReference type="GO" id="GO:0004852">
    <property type="term" value="F:uroporphyrinogen-III synthase activity"/>
    <property type="evidence" value="ECO:0007669"/>
    <property type="project" value="InterPro"/>
</dbReference>
<proteinExistence type="predicted"/>
<dbReference type="GO" id="GO:0006780">
    <property type="term" value="P:uroporphyrinogen III biosynthetic process"/>
    <property type="evidence" value="ECO:0007669"/>
    <property type="project" value="InterPro"/>
</dbReference>
<dbReference type="PANTHER" id="PTHR40082">
    <property type="entry name" value="BLR5956 PROTEIN"/>
    <property type="match status" value="1"/>
</dbReference>
<dbReference type="NCBIfam" id="NF005568">
    <property type="entry name" value="PRK07239.1"/>
    <property type="match status" value="1"/>
</dbReference>
<evidence type="ECO:0000313" key="2">
    <source>
        <dbReference type="EMBL" id="KHS51010.1"/>
    </source>
</evidence>
<dbReference type="OrthoDB" id="213853at2"/>
<evidence type="ECO:0000313" key="3">
    <source>
        <dbReference type="Proteomes" id="UP000031488"/>
    </source>
</evidence>
<sequence length="276" mass="29069">MNQPQTDIGDELVGRRIVLTAQRRAEQLASALERHGAKIVHAPTLSVIPHIDDPELVTRTRELIEDRPDIVVVTTGVGFTGWGDVAEAAGLREEWHSMLAGARIYARGPKARGAIQGAGLSAHWVAESETSAEIQQVLLGEGVDGERIAVQHHGAGADGLDEAFAAAGADVRSLVIYRWGPAPDPAAVIDAVRLVAERRCDAVAFTSAPGAAAFLTAAEEQGLLSAVIEAFNESVVAAAVGDVTAAPLHEQGIRTVIPERFRLGALARVLISELAE</sequence>
<dbReference type="InterPro" id="IPR003754">
    <property type="entry name" value="4pyrrol_synth_uPrphyn_synth"/>
</dbReference>
<accession>A0A0B9ANV8</accession>
<dbReference type="InterPro" id="IPR039793">
    <property type="entry name" value="UROS/Hem4"/>
</dbReference>
<dbReference type="Gene3D" id="3.40.50.10090">
    <property type="match status" value="2"/>
</dbReference>
<dbReference type="CDD" id="cd06578">
    <property type="entry name" value="HemD"/>
    <property type="match status" value="1"/>
</dbReference>
<dbReference type="Pfam" id="PF02602">
    <property type="entry name" value="HEM4"/>
    <property type="match status" value="1"/>
</dbReference>
<reference evidence="2 3" key="1">
    <citation type="submission" date="2014-11" db="EMBL/GenBank/DDBJ databases">
        <title>Draft Genome Sequence of Brevibacterium linens AE038-8.</title>
        <authorList>
            <person name="Maizel D."/>
            <person name="Utturkar S.M."/>
            <person name="Brown S.D."/>
            <person name="Ferrero M."/>
            <person name="Rosen B.P."/>
        </authorList>
    </citation>
    <scope>NUCLEOTIDE SEQUENCE [LARGE SCALE GENOMIC DNA]</scope>
    <source>
        <strain evidence="2 3">AE038-8</strain>
    </source>
</reference>
<dbReference type="InterPro" id="IPR036108">
    <property type="entry name" value="4pyrrol_syn_uPrphyn_synt_sf"/>
</dbReference>
<dbReference type="PATRIC" id="fig|1703.6.peg.3035"/>
<feature type="domain" description="Tetrapyrrole biosynthesis uroporphyrinogen III synthase" evidence="1">
    <location>
        <begin position="27"/>
        <end position="267"/>
    </location>
</feature>
<name>A0A0B9ANV8_BRELN</name>
<organism evidence="2 3">
    <name type="scientific">Brevibacterium linens</name>
    <dbReference type="NCBI Taxonomy" id="1703"/>
    <lineage>
        <taxon>Bacteria</taxon>
        <taxon>Bacillati</taxon>
        <taxon>Actinomycetota</taxon>
        <taxon>Actinomycetes</taxon>
        <taxon>Micrococcales</taxon>
        <taxon>Brevibacteriaceae</taxon>
        <taxon>Brevibacterium</taxon>
    </lineage>
</organism>
<gene>
    <name evidence="2" type="ORF">AE0388_3082</name>
</gene>
<dbReference type="EMBL" id="JTJZ01000022">
    <property type="protein sequence ID" value="KHS51010.1"/>
    <property type="molecule type" value="Genomic_DNA"/>
</dbReference>
<evidence type="ECO:0000259" key="1">
    <source>
        <dbReference type="Pfam" id="PF02602"/>
    </source>
</evidence>
<dbReference type="Proteomes" id="UP000031488">
    <property type="component" value="Unassembled WGS sequence"/>
</dbReference>
<dbReference type="AlphaFoldDB" id="A0A0B9ANV8"/>
<keyword evidence="3" id="KW-1185">Reference proteome</keyword>
<dbReference type="PANTHER" id="PTHR40082:SF1">
    <property type="entry name" value="BLR5956 PROTEIN"/>
    <property type="match status" value="1"/>
</dbReference>
<dbReference type="RefSeq" id="WP_039211752.1">
    <property type="nucleotide sequence ID" value="NZ_JTJZ01000022.1"/>
</dbReference>
<dbReference type="SUPFAM" id="SSF69618">
    <property type="entry name" value="HemD-like"/>
    <property type="match status" value="1"/>
</dbReference>
<protein>
    <submittedName>
        <fullName evidence="2">Uroporphyrinogen III synthase HEM4</fullName>
    </submittedName>
</protein>
<comment type="caution">
    <text evidence="2">The sequence shown here is derived from an EMBL/GenBank/DDBJ whole genome shotgun (WGS) entry which is preliminary data.</text>
</comment>